<feature type="transmembrane region" description="Helical" evidence="1">
    <location>
        <begin position="44"/>
        <end position="71"/>
    </location>
</feature>
<keyword evidence="1" id="KW-0812">Transmembrane</keyword>
<dbReference type="EMBL" id="CP012543">
    <property type="protein sequence ID" value="QCD47582.1"/>
    <property type="molecule type" value="Genomic_DNA"/>
</dbReference>
<evidence type="ECO:0000256" key="1">
    <source>
        <dbReference type="SAM" id="Phobius"/>
    </source>
</evidence>
<feature type="transmembrane region" description="Helical" evidence="1">
    <location>
        <begin position="7"/>
        <end position="24"/>
    </location>
</feature>
<protein>
    <submittedName>
        <fullName evidence="2">Putative membrane protein</fullName>
    </submittedName>
</protein>
<accession>A0A6G5QPU2</accession>
<organism evidence="2 3">
    <name type="scientific">Campylobacter rectus</name>
    <name type="common">Wolinella recta</name>
    <dbReference type="NCBI Taxonomy" id="203"/>
    <lineage>
        <taxon>Bacteria</taxon>
        <taxon>Pseudomonadati</taxon>
        <taxon>Campylobacterota</taxon>
        <taxon>Epsilonproteobacteria</taxon>
        <taxon>Campylobacterales</taxon>
        <taxon>Campylobacteraceae</taxon>
        <taxon>Campylobacter</taxon>
    </lineage>
</organism>
<name>A0A6G5QPU2_CAMRE</name>
<dbReference type="AlphaFoldDB" id="A0A6G5QPU2"/>
<reference evidence="2 3" key="1">
    <citation type="submission" date="2016-07" db="EMBL/GenBank/DDBJ databases">
        <title>Comparative genomics of the Campylobacter concisus group.</title>
        <authorList>
            <person name="Miller W.G."/>
            <person name="Yee E."/>
            <person name="Chapman M.H."/>
            <person name="Huynh S."/>
            <person name="Bono J.L."/>
            <person name="On S.L.W."/>
            <person name="StLeger J."/>
            <person name="Foster G."/>
            <person name="Parker C.T."/>
        </authorList>
    </citation>
    <scope>NUCLEOTIDE SEQUENCE [LARGE SCALE GENOMIC DNA]</scope>
    <source>
        <strain evidence="2 3">ATCC 33238</strain>
    </source>
</reference>
<keyword evidence="1" id="KW-0472">Membrane</keyword>
<gene>
    <name evidence="2" type="ORF">CRECT_1976</name>
</gene>
<keyword evidence="1" id="KW-1133">Transmembrane helix</keyword>
<sequence>MQIKRFIVYALVYLVIVGALVYLFEGGSYELHLKFSFLGSDTAYALNLPVAVWMILPPTILTLFCVLHMAYHGFKFYAFKRKISHDEKFYRELGKEILLGLDTNKDFKTDFYKIPSQMARILSPWDRYKDASIEGEELQNVLDIMRTVKNGEIADLKKFKLPKDNPLFIKNELNKIAHLDGYYLETLKKSADEQGEIAREARRKLINLGSFADIKKFAPEPDEKERMTLIARFAKDEINLSNDEILELLNSDKISKDSFGISAATLKSKIAPDTIIGIFERLKNERQEAQEAYVYLLFEFEMLERAQEVLSGLESGEYQNFRTLLYLRQNGKNVPTDLFFKHAHC</sequence>
<evidence type="ECO:0000313" key="2">
    <source>
        <dbReference type="EMBL" id="QCD47582.1"/>
    </source>
</evidence>
<dbReference type="Proteomes" id="UP000502377">
    <property type="component" value="Chromosome"/>
</dbReference>
<dbReference type="RefSeq" id="WP_002943778.1">
    <property type="nucleotide sequence ID" value="NZ_CP012543.1"/>
</dbReference>
<proteinExistence type="predicted"/>
<evidence type="ECO:0000313" key="3">
    <source>
        <dbReference type="Proteomes" id="UP000502377"/>
    </source>
</evidence>
<dbReference type="KEGG" id="crx:CRECT_1976"/>